<dbReference type="Proteomes" id="UP001163223">
    <property type="component" value="Chromosome"/>
</dbReference>
<accession>A0ACD4NJV2</accession>
<sequence length="386" mass="41476">MALTVRRVAIANYRSIRRIAFPLEPLTVFVGANGTGKTNLYRALQLAQFAARGTLSAEIAGEGGMEAVFWAGRLPKNEALRIAVEVELGPAAAEGPAVLAYGFEIGFRMLTMAAFPFEPQVKTETLHRLSGRRRTLLLERRGPRLAARREGDGLVPVELDLLASETALSRLEDAGAFPEIDLARRSLLDWRFHHALRTDPQAPMRRPALAVASPTLDADGANLAAVLATLVHIREDTAELDAAIADAFPGARLDVPEPGREASFGLSFREHPQRVFGANELSDGTLRYLSLAGALLAYRRPALLAFNEPEASLHPDLLPPLARLIARAADGGGSIWLVTHSPVLADALAKAGGLVPRRVEKDREGATSLAGLTRFGDFAEVDTPGT</sequence>
<keyword evidence="2" id="KW-1185">Reference proteome</keyword>
<organism evidence="1 2">
    <name type="scientific">Antarcticirhabdus aurantiaca</name>
    <dbReference type="NCBI Taxonomy" id="2606717"/>
    <lineage>
        <taxon>Bacteria</taxon>
        <taxon>Pseudomonadati</taxon>
        <taxon>Pseudomonadota</taxon>
        <taxon>Alphaproteobacteria</taxon>
        <taxon>Hyphomicrobiales</taxon>
        <taxon>Aurantimonadaceae</taxon>
        <taxon>Antarcticirhabdus</taxon>
    </lineage>
</organism>
<protein>
    <submittedName>
        <fullName evidence="1">AAA family ATPase</fullName>
    </submittedName>
</protein>
<name>A0ACD4NJV2_9HYPH</name>
<reference evidence="1" key="1">
    <citation type="submission" date="2022-11" db="EMBL/GenBank/DDBJ databases">
        <title>beta-Carotene-producing bacterium, Jeongeuplla avenae sp. nov., alleviates the salt stress of Arabidopsis seedlings.</title>
        <authorList>
            <person name="Jiang L."/>
            <person name="Lee J."/>
        </authorList>
    </citation>
    <scope>NUCLEOTIDE SEQUENCE</scope>
    <source>
        <strain evidence="1">DY_R2A_6</strain>
    </source>
</reference>
<evidence type="ECO:0000313" key="1">
    <source>
        <dbReference type="EMBL" id="WAJ27090.1"/>
    </source>
</evidence>
<evidence type="ECO:0000313" key="2">
    <source>
        <dbReference type="Proteomes" id="UP001163223"/>
    </source>
</evidence>
<dbReference type="EMBL" id="CP113520">
    <property type="protein sequence ID" value="WAJ27090.1"/>
    <property type="molecule type" value="Genomic_DNA"/>
</dbReference>
<gene>
    <name evidence="1" type="ORF">OXU80_19850</name>
</gene>
<proteinExistence type="predicted"/>